<dbReference type="Proteomes" id="UP000011717">
    <property type="component" value="Unassembled WGS sequence"/>
</dbReference>
<dbReference type="PATRIC" id="fig|1234595.3.peg.138"/>
<evidence type="ECO:0000313" key="2">
    <source>
        <dbReference type="EMBL" id="EMD84209.1"/>
    </source>
</evidence>
<evidence type="ECO:0000313" key="3">
    <source>
        <dbReference type="Proteomes" id="UP000011717"/>
    </source>
</evidence>
<dbReference type="InterPro" id="IPR050789">
    <property type="entry name" value="Diverse_Enzym_Activities"/>
</dbReference>
<protein>
    <submittedName>
        <fullName evidence="2">Beta-lactamase class C</fullName>
    </submittedName>
</protein>
<dbReference type="PANTHER" id="PTHR43283:SF7">
    <property type="entry name" value="BETA-LACTAMASE-RELATED DOMAIN-CONTAINING PROTEIN"/>
    <property type="match status" value="1"/>
</dbReference>
<gene>
    <name evidence="2" type="ORF">C725_0139</name>
</gene>
<sequence>MATTSPQTSEIRPGALSRGLDSTLLESTIEAAETLPRLRSMIVLRDGEEEFAATFNDGAPLDQPVNIKSASKSVLSALAGIAIERGVLEGTDQPILSELADLAPAAPDPRLAQVTVGHLLSMQAGLERTSGEYYGAWVASPNWVRYALARPFVDEPGGRMLYSTGSSHLLSAMLTRASGRSTHALAQDWLAEPLGIRLPPWPRDPQGIYFGGNDMLMSPRALSRFGELYRLGGVLNGEQLLPASWVEESWTPRARSPWSGNAYGYGWFLTDMAGHPVRFAWGYGGQMLYIVPSLALTVAMTSDPSAPSDIGHIRALHDLVSEGLVPAAEAGATG</sequence>
<dbReference type="Gene3D" id="3.40.710.10">
    <property type="entry name" value="DD-peptidase/beta-lactamase superfamily"/>
    <property type="match status" value="1"/>
</dbReference>
<organism evidence="2 3">
    <name type="scientific">Pacificimonas flava</name>
    <dbReference type="NCBI Taxonomy" id="1234595"/>
    <lineage>
        <taxon>Bacteria</taxon>
        <taxon>Pseudomonadati</taxon>
        <taxon>Pseudomonadota</taxon>
        <taxon>Alphaproteobacteria</taxon>
        <taxon>Sphingomonadales</taxon>
        <taxon>Sphingosinicellaceae</taxon>
        <taxon>Pacificimonas</taxon>
    </lineage>
</organism>
<reference evidence="2 3" key="1">
    <citation type="journal article" date="2013" name="Genome Announc.">
        <title>Draft Genome Sequence of Strain JLT2015T, Belonging to the Family Sphingomonadaceae of the Alphaproteobacteria.</title>
        <authorList>
            <person name="Tang K."/>
            <person name="Liu K."/>
            <person name="Li S."/>
            <person name="Jiao N."/>
        </authorList>
    </citation>
    <scope>NUCLEOTIDE SEQUENCE [LARGE SCALE GENOMIC DNA]</scope>
    <source>
        <strain evidence="2 3">JLT2015</strain>
    </source>
</reference>
<dbReference type="InterPro" id="IPR012338">
    <property type="entry name" value="Beta-lactam/transpept-like"/>
</dbReference>
<dbReference type="SUPFAM" id="SSF56601">
    <property type="entry name" value="beta-lactamase/transpeptidase-like"/>
    <property type="match status" value="1"/>
</dbReference>
<feature type="domain" description="Beta-lactamase-related" evidence="1">
    <location>
        <begin position="41"/>
        <end position="303"/>
    </location>
</feature>
<dbReference type="AlphaFoldDB" id="M2TC50"/>
<dbReference type="InterPro" id="IPR001466">
    <property type="entry name" value="Beta-lactam-related"/>
</dbReference>
<evidence type="ECO:0000259" key="1">
    <source>
        <dbReference type="Pfam" id="PF00144"/>
    </source>
</evidence>
<name>M2TC50_9SPHN</name>
<accession>M2TC50</accession>
<comment type="caution">
    <text evidence="2">The sequence shown here is derived from an EMBL/GenBank/DDBJ whole genome shotgun (WGS) entry which is preliminary data.</text>
</comment>
<keyword evidence="3" id="KW-1185">Reference proteome</keyword>
<dbReference type="EMBL" id="AMRV01000001">
    <property type="protein sequence ID" value="EMD84209.1"/>
    <property type="molecule type" value="Genomic_DNA"/>
</dbReference>
<dbReference type="Pfam" id="PF00144">
    <property type="entry name" value="Beta-lactamase"/>
    <property type="match status" value="1"/>
</dbReference>
<dbReference type="PANTHER" id="PTHR43283">
    <property type="entry name" value="BETA-LACTAMASE-RELATED"/>
    <property type="match status" value="1"/>
</dbReference>
<proteinExistence type="predicted"/>
<dbReference type="OrthoDB" id="9814204at2"/>